<gene>
    <name evidence="3" type="ORF">Mgra_00002482</name>
</gene>
<dbReference type="AlphaFoldDB" id="A0A8S9ZY21"/>
<comment type="caution">
    <text evidence="3">The sequence shown here is derived from an EMBL/GenBank/DDBJ whole genome shotgun (WGS) entry which is preliminary data.</text>
</comment>
<accession>A0A8S9ZY21</accession>
<protein>
    <submittedName>
        <fullName evidence="3">Uncharacterized protein</fullName>
    </submittedName>
</protein>
<keyword evidence="2" id="KW-0472">Membrane</keyword>
<evidence type="ECO:0000256" key="2">
    <source>
        <dbReference type="SAM" id="Phobius"/>
    </source>
</evidence>
<dbReference type="OrthoDB" id="5910118at2759"/>
<reference evidence="3" key="1">
    <citation type="journal article" date="2020" name="Ecol. Evol.">
        <title>Genome structure and content of the rice root-knot nematode (Meloidogyne graminicola).</title>
        <authorList>
            <person name="Phan N.T."/>
            <person name="Danchin E.G.J."/>
            <person name="Klopp C."/>
            <person name="Perfus-Barbeoch L."/>
            <person name="Kozlowski D.K."/>
            <person name="Koutsovoulos G.D."/>
            <person name="Lopez-Roques C."/>
            <person name="Bouchez O."/>
            <person name="Zahm M."/>
            <person name="Besnard G."/>
            <person name="Bellafiore S."/>
        </authorList>
    </citation>
    <scope>NUCLEOTIDE SEQUENCE</scope>
    <source>
        <strain evidence="3">VN-18</strain>
    </source>
</reference>
<organism evidence="3 4">
    <name type="scientific">Meloidogyne graminicola</name>
    <dbReference type="NCBI Taxonomy" id="189291"/>
    <lineage>
        <taxon>Eukaryota</taxon>
        <taxon>Metazoa</taxon>
        <taxon>Ecdysozoa</taxon>
        <taxon>Nematoda</taxon>
        <taxon>Chromadorea</taxon>
        <taxon>Rhabditida</taxon>
        <taxon>Tylenchina</taxon>
        <taxon>Tylenchomorpha</taxon>
        <taxon>Tylenchoidea</taxon>
        <taxon>Meloidogynidae</taxon>
        <taxon>Meloidogyninae</taxon>
        <taxon>Meloidogyne</taxon>
    </lineage>
</organism>
<dbReference type="EMBL" id="JABEBT010000015">
    <property type="protein sequence ID" value="KAF7638029.1"/>
    <property type="molecule type" value="Genomic_DNA"/>
</dbReference>
<feature type="compositionally biased region" description="Basic and acidic residues" evidence="1">
    <location>
        <begin position="219"/>
        <end position="277"/>
    </location>
</feature>
<feature type="region of interest" description="Disordered" evidence="1">
    <location>
        <begin position="125"/>
        <end position="277"/>
    </location>
</feature>
<name>A0A8S9ZY21_9BILA</name>
<feature type="compositionally biased region" description="Pro residues" evidence="1">
    <location>
        <begin position="146"/>
        <end position="170"/>
    </location>
</feature>
<proteinExistence type="predicted"/>
<dbReference type="Proteomes" id="UP000605970">
    <property type="component" value="Unassembled WGS sequence"/>
</dbReference>
<evidence type="ECO:0000256" key="1">
    <source>
        <dbReference type="SAM" id="MobiDB-lite"/>
    </source>
</evidence>
<keyword evidence="2" id="KW-0812">Transmembrane</keyword>
<sequence length="277" mass="29666">MTAFDSTIFVPLFYCAQLSVSMFFIAFVIQCCKKKKKAVKEPAKNTKDSPSSAKSGYFFSNIFEIILFLSSKEKPPVIEKAVDKPLLPGASKTARTAATTSKSEAITAKSKIGDKSAMAKTAIQGSKRQLGLSPKPEAAATGTPGPSKPPAEAQPPLPKPPSGALPPLPPDSAAGIKSKKEDIKSKKEDIKSKKEDIKSKKEDTKSKKDEPTKSLGSGEKSDVGLRSDKASPEHSDKGPKEGIIDEPSKEEDKKEGDEGGAEKAENKEEKSEDKEEE</sequence>
<keyword evidence="2" id="KW-1133">Transmembrane helix</keyword>
<feature type="transmembrane region" description="Helical" evidence="2">
    <location>
        <begin position="6"/>
        <end position="29"/>
    </location>
</feature>
<keyword evidence="4" id="KW-1185">Reference proteome</keyword>
<evidence type="ECO:0000313" key="4">
    <source>
        <dbReference type="Proteomes" id="UP000605970"/>
    </source>
</evidence>
<feature type="compositionally biased region" description="Basic and acidic residues" evidence="1">
    <location>
        <begin position="178"/>
        <end position="212"/>
    </location>
</feature>
<evidence type="ECO:0000313" key="3">
    <source>
        <dbReference type="EMBL" id="KAF7638029.1"/>
    </source>
</evidence>